<proteinExistence type="predicted"/>
<protein>
    <submittedName>
        <fullName evidence="1">Uncharacterized protein</fullName>
    </submittedName>
</protein>
<dbReference type="EMBL" id="JANRMS010001647">
    <property type="protein sequence ID" value="KAJ3526911.1"/>
    <property type="molecule type" value="Genomic_DNA"/>
</dbReference>
<keyword evidence="2" id="KW-1185">Reference proteome</keyword>
<evidence type="ECO:0000313" key="2">
    <source>
        <dbReference type="Proteomes" id="UP001148629"/>
    </source>
</evidence>
<evidence type="ECO:0000313" key="1">
    <source>
        <dbReference type="EMBL" id="KAJ3526911.1"/>
    </source>
</evidence>
<accession>A0ACC1RW18</accession>
<organism evidence="1 2">
    <name type="scientific">Fusarium decemcellulare</name>
    <dbReference type="NCBI Taxonomy" id="57161"/>
    <lineage>
        <taxon>Eukaryota</taxon>
        <taxon>Fungi</taxon>
        <taxon>Dikarya</taxon>
        <taxon>Ascomycota</taxon>
        <taxon>Pezizomycotina</taxon>
        <taxon>Sordariomycetes</taxon>
        <taxon>Hypocreomycetidae</taxon>
        <taxon>Hypocreales</taxon>
        <taxon>Nectriaceae</taxon>
        <taxon>Fusarium</taxon>
        <taxon>Fusarium decemcellulare species complex</taxon>
    </lineage>
</organism>
<sequence length="132" mass="13942">MAFEQQGVPSFPALEHPQVWVEEAHNDSADTNLAHFDVGPIDVDLTPSELEALQACNNVPAITGYIADDNLLDTALGDSSVPASYGGSSSRDAYGQEHSSFSVGGLGGDHLAVLNYMPQELLFPVVSAATWP</sequence>
<comment type="caution">
    <text evidence="1">The sequence shown here is derived from an EMBL/GenBank/DDBJ whole genome shotgun (WGS) entry which is preliminary data.</text>
</comment>
<gene>
    <name evidence="1" type="ORF">NM208_g10964</name>
</gene>
<reference evidence="1" key="1">
    <citation type="submission" date="2022-08" db="EMBL/GenBank/DDBJ databases">
        <title>Genome Sequence of Fusarium decemcellulare.</title>
        <authorList>
            <person name="Buettner E."/>
        </authorList>
    </citation>
    <scope>NUCLEOTIDE SEQUENCE</scope>
    <source>
        <strain evidence="1">Babe19</strain>
    </source>
</reference>
<dbReference type="Proteomes" id="UP001148629">
    <property type="component" value="Unassembled WGS sequence"/>
</dbReference>
<name>A0ACC1RW18_9HYPO</name>